<dbReference type="Proteomes" id="UP000004893">
    <property type="component" value="Unassembled WGS sequence"/>
</dbReference>
<evidence type="ECO:0000313" key="2">
    <source>
        <dbReference type="Proteomes" id="UP000004893"/>
    </source>
</evidence>
<sequence length="51" mass="6111">MKYTILKKGVGRARSPSAWKEWIEMQPYITCYMWKRSLLPHGRSGLKYHRA</sequence>
<dbReference type="AlphaFoldDB" id="C0BYM5"/>
<keyword evidence="2" id="KW-1185">Reference proteome</keyword>
<organism evidence="1 2">
    <name type="scientific">[Clostridium] hylemonae DSM 15053</name>
    <dbReference type="NCBI Taxonomy" id="553973"/>
    <lineage>
        <taxon>Bacteria</taxon>
        <taxon>Bacillati</taxon>
        <taxon>Bacillota</taxon>
        <taxon>Clostridia</taxon>
        <taxon>Lachnospirales</taxon>
        <taxon>Lachnospiraceae</taxon>
    </lineage>
</organism>
<comment type="caution">
    <text evidence="1">The sequence shown here is derived from an EMBL/GenBank/DDBJ whole genome shotgun (WGS) entry which is preliminary data.</text>
</comment>
<protein>
    <submittedName>
        <fullName evidence="1">Uncharacterized protein</fullName>
    </submittedName>
</protein>
<reference evidence="1" key="1">
    <citation type="submission" date="2009-02" db="EMBL/GenBank/DDBJ databases">
        <authorList>
            <person name="Fulton L."/>
            <person name="Clifton S."/>
            <person name="Fulton B."/>
            <person name="Xu J."/>
            <person name="Minx P."/>
            <person name="Pepin K.H."/>
            <person name="Johnson M."/>
            <person name="Bhonagiri V."/>
            <person name="Nash W.E."/>
            <person name="Mardis E.R."/>
            <person name="Wilson R.K."/>
        </authorList>
    </citation>
    <scope>NUCLEOTIDE SEQUENCE [LARGE SCALE GENOMIC DNA]</scope>
    <source>
        <strain evidence="1">DSM 15053</strain>
    </source>
</reference>
<name>C0BYM5_9FIRM</name>
<evidence type="ECO:0000313" key="1">
    <source>
        <dbReference type="EMBL" id="EEG74953.1"/>
    </source>
</evidence>
<accession>C0BYM5</accession>
<dbReference type="HOGENOM" id="CLU_3097359_0_0_9"/>
<dbReference type="EMBL" id="ABYI02000018">
    <property type="protein sequence ID" value="EEG74953.1"/>
    <property type="molecule type" value="Genomic_DNA"/>
</dbReference>
<reference evidence="1" key="2">
    <citation type="submission" date="2013-06" db="EMBL/GenBank/DDBJ databases">
        <title>Draft genome sequence of Clostridium hylemonae (DSM 15053).</title>
        <authorList>
            <person name="Sudarsanam P."/>
            <person name="Ley R."/>
            <person name="Guruge J."/>
            <person name="Turnbaugh P.J."/>
            <person name="Mahowald M."/>
            <person name="Liep D."/>
            <person name="Gordon J."/>
        </authorList>
    </citation>
    <scope>NUCLEOTIDE SEQUENCE</scope>
    <source>
        <strain evidence="1">DSM 15053</strain>
    </source>
</reference>
<proteinExistence type="predicted"/>
<gene>
    <name evidence="1" type="ORF">CLOHYLEM_04914</name>
</gene>